<reference evidence="1" key="1">
    <citation type="submission" date="2018-05" db="EMBL/GenBank/DDBJ databases">
        <authorList>
            <person name="Lanie J.A."/>
            <person name="Ng W.-L."/>
            <person name="Kazmierczak K.M."/>
            <person name="Andrzejewski T.M."/>
            <person name="Davidsen T.M."/>
            <person name="Wayne K.J."/>
            <person name="Tettelin H."/>
            <person name="Glass J.I."/>
            <person name="Rusch D."/>
            <person name="Podicherti R."/>
            <person name="Tsui H.-C.T."/>
            <person name="Winkler M.E."/>
        </authorList>
    </citation>
    <scope>NUCLEOTIDE SEQUENCE</scope>
</reference>
<dbReference type="CDD" id="cd00616">
    <property type="entry name" value="AHBA_syn"/>
    <property type="match status" value="1"/>
</dbReference>
<feature type="non-terminal residue" evidence="1">
    <location>
        <position position="1"/>
    </location>
</feature>
<dbReference type="InterPro" id="IPR015424">
    <property type="entry name" value="PyrdxlP-dep_Trfase"/>
</dbReference>
<dbReference type="AlphaFoldDB" id="A0A382C5E4"/>
<evidence type="ECO:0008006" key="2">
    <source>
        <dbReference type="Google" id="ProtNLM"/>
    </source>
</evidence>
<dbReference type="GO" id="GO:0000271">
    <property type="term" value="P:polysaccharide biosynthetic process"/>
    <property type="evidence" value="ECO:0007669"/>
    <property type="project" value="TreeGrafter"/>
</dbReference>
<dbReference type="InterPro" id="IPR015422">
    <property type="entry name" value="PyrdxlP-dep_Trfase_small"/>
</dbReference>
<dbReference type="PANTHER" id="PTHR30244">
    <property type="entry name" value="TRANSAMINASE"/>
    <property type="match status" value="1"/>
</dbReference>
<dbReference type="SUPFAM" id="SSF53383">
    <property type="entry name" value="PLP-dependent transferases"/>
    <property type="match status" value="1"/>
</dbReference>
<name>A0A382C5E4_9ZZZZ</name>
<proteinExistence type="predicted"/>
<dbReference type="GO" id="GO:0030170">
    <property type="term" value="F:pyridoxal phosphate binding"/>
    <property type="evidence" value="ECO:0007669"/>
    <property type="project" value="TreeGrafter"/>
</dbReference>
<evidence type="ECO:0000313" key="1">
    <source>
        <dbReference type="EMBL" id="SVB20921.1"/>
    </source>
</evidence>
<dbReference type="GO" id="GO:0008483">
    <property type="term" value="F:transaminase activity"/>
    <property type="evidence" value="ECO:0007669"/>
    <property type="project" value="TreeGrafter"/>
</dbReference>
<protein>
    <recommendedName>
        <fullName evidence="2">Aminotransferase DegT</fullName>
    </recommendedName>
</protein>
<dbReference type="Gene3D" id="3.90.1150.10">
    <property type="entry name" value="Aspartate Aminotransferase, domain 1"/>
    <property type="match status" value="1"/>
</dbReference>
<organism evidence="1">
    <name type="scientific">marine metagenome</name>
    <dbReference type="NCBI Taxonomy" id="408172"/>
    <lineage>
        <taxon>unclassified sequences</taxon>
        <taxon>metagenomes</taxon>
        <taxon>ecological metagenomes</taxon>
    </lineage>
</organism>
<dbReference type="PANTHER" id="PTHR30244:SF34">
    <property type="entry name" value="DTDP-4-AMINO-4,6-DIDEOXYGALACTOSE TRANSAMINASE"/>
    <property type="match status" value="1"/>
</dbReference>
<gene>
    <name evidence="1" type="ORF">METZ01_LOCUS173775</name>
</gene>
<dbReference type="InterPro" id="IPR000653">
    <property type="entry name" value="DegT/StrS_aminotransferase"/>
</dbReference>
<dbReference type="InterPro" id="IPR015421">
    <property type="entry name" value="PyrdxlP-dep_Trfase_major"/>
</dbReference>
<dbReference type="Pfam" id="PF01041">
    <property type="entry name" value="DegT_DnrJ_EryC1"/>
    <property type="match status" value="1"/>
</dbReference>
<sequence length="296" mass="33556">SFISTANSVLFTNATPSFVDIEETTFGLNPKLISEKISTSTKAIIPMDYGGQSCKIDEINEVARDEKLLLIEDAAESLGASINNNKAGSFGDAAIFSFCGNKVLTTGEGGAVVTNSKEIIEKIKLIRSHGRFDKINYFENTENSTYQDLGYNWRMSSITAALGISQLNKLDKIIKMRQKNAAFISSKLKKFPQIITPISPDGYEHIYQMYTIRLATNKMRDDLKNHLLAKRIFSKVYFEPIHLTPFYREKFNFKEGYLPVTEQISRQILTIPLFPNMTMEEKNYLVDSISEFFDDE</sequence>
<dbReference type="EMBL" id="UINC01032748">
    <property type="protein sequence ID" value="SVB20921.1"/>
    <property type="molecule type" value="Genomic_DNA"/>
</dbReference>
<dbReference type="Gene3D" id="3.40.640.10">
    <property type="entry name" value="Type I PLP-dependent aspartate aminotransferase-like (Major domain)"/>
    <property type="match status" value="1"/>
</dbReference>
<accession>A0A382C5E4</accession>